<dbReference type="PANTHER" id="PTHR34211:SF3">
    <property type="entry name" value="CALCINEURIN-LIKE METALLO-PHOSPHOESTERASE SUPERFAMILY PROTEIN"/>
    <property type="match status" value="1"/>
</dbReference>
<dbReference type="EC" id="2.3.1.48" evidence="3"/>
<comment type="subcellular location">
    <subcellularLocation>
        <location evidence="1">Plastid</location>
        <location evidence="1">Chloroplast</location>
    </subcellularLocation>
</comment>
<accession>A0A3M7KX29</accession>
<organism evidence="12 13">
    <name type="scientific">Auxenochlorella protothecoides</name>
    <name type="common">Green microalga</name>
    <name type="synonym">Chlorella protothecoides</name>
    <dbReference type="NCBI Taxonomy" id="3075"/>
    <lineage>
        <taxon>Eukaryota</taxon>
        <taxon>Viridiplantae</taxon>
        <taxon>Chlorophyta</taxon>
        <taxon>core chlorophytes</taxon>
        <taxon>Trebouxiophyceae</taxon>
        <taxon>Chlorellales</taxon>
        <taxon>Chlorellaceae</taxon>
        <taxon>Auxenochlorella</taxon>
    </lineage>
</organism>
<dbReference type="FunFam" id="3.40.630.30:FF:000002">
    <property type="entry name" value="Histone acetyltransferase"/>
    <property type="match status" value="1"/>
</dbReference>
<feature type="transmembrane region" description="Helical" evidence="10">
    <location>
        <begin position="1200"/>
        <end position="1224"/>
    </location>
</feature>
<dbReference type="GO" id="GO:0009507">
    <property type="term" value="C:chloroplast"/>
    <property type="evidence" value="ECO:0007669"/>
    <property type="project" value="UniProtKB-SubCell"/>
</dbReference>
<dbReference type="Gene3D" id="3.30.60.60">
    <property type="entry name" value="N-acetyl transferase-like"/>
    <property type="match status" value="1"/>
</dbReference>
<dbReference type="Gene3D" id="2.30.30.140">
    <property type="match status" value="1"/>
</dbReference>
<keyword evidence="10" id="KW-0472">Membrane</keyword>
<name>A0A3M7KX29_AUXPR</name>
<dbReference type="InterPro" id="IPR016197">
    <property type="entry name" value="Chromo-like_dom_sf"/>
</dbReference>
<dbReference type="SUPFAM" id="SSF55729">
    <property type="entry name" value="Acyl-CoA N-acyltransferases (Nat)"/>
    <property type="match status" value="1"/>
</dbReference>
<reference evidence="13" key="1">
    <citation type="journal article" date="2018" name="Algal Res.">
        <title>Characterization of plant carbon substrate utilization by Auxenochlorella protothecoides.</title>
        <authorList>
            <person name="Vogler B.W."/>
            <person name="Starkenburg S.R."/>
            <person name="Sudasinghe N."/>
            <person name="Schambach J.Y."/>
            <person name="Rollin J.A."/>
            <person name="Pattathil S."/>
            <person name="Barry A.N."/>
        </authorList>
    </citation>
    <scope>NUCLEOTIDE SEQUENCE [LARGE SCALE GENOMIC DNA]</scope>
    <source>
        <strain evidence="13">UTEX 25</strain>
    </source>
</reference>
<evidence type="ECO:0000313" key="13">
    <source>
        <dbReference type="Proteomes" id="UP000279271"/>
    </source>
</evidence>
<dbReference type="InterPro" id="IPR040706">
    <property type="entry name" value="Zf-MYST"/>
</dbReference>
<dbReference type="GO" id="GO:0006355">
    <property type="term" value="P:regulation of DNA-templated transcription"/>
    <property type="evidence" value="ECO:0007669"/>
    <property type="project" value="InterPro"/>
</dbReference>
<dbReference type="PANTHER" id="PTHR34211">
    <property type="entry name" value="CALCINEURIN-LIKE METALLO-PHOSPHOESTERASE SUPERFAMILY PROTEIN"/>
    <property type="match status" value="1"/>
</dbReference>
<feature type="domain" description="MYST-type HAT" evidence="11">
    <location>
        <begin position="1696"/>
        <end position="1967"/>
    </location>
</feature>
<dbReference type="FunFam" id="1.10.10.10:FF:000022">
    <property type="entry name" value="Histone acetyltransferase"/>
    <property type="match status" value="1"/>
</dbReference>
<feature type="transmembrane region" description="Helical" evidence="10">
    <location>
        <begin position="323"/>
        <end position="339"/>
    </location>
</feature>
<dbReference type="GO" id="GO:0004402">
    <property type="term" value="F:histone acetyltransferase activity"/>
    <property type="evidence" value="ECO:0007669"/>
    <property type="project" value="InterPro"/>
</dbReference>
<dbReference type="Pfam" id="PF00504">
    <property type="entry name" value="Chloroa_b-bind"/>
    <property type="match status" value="1"/>
</dbReference>
<feature type="non-terminal residue" evidence="12">
    <location>
        <position position="1"/>
    </location>
</feature>
<evidence type="ECO:0000256" key="1">
    <source>
        <dbReference type="ARBA" id="ARBA00004229"/>
    </source>
</evidence>
<dbReference type="PROSITE" id="PS51726">
    <property type="entry name" value="MYST_HAT"/>
    <property type="match status" value="1"/>
</dbReference>
<feature type="transmembrane region" description="Helical" evidence="10">
    <location>
        <begin position="1372"/>
        <end position="1398"/>
    </location>
</feature>
<feature type="transmembrane region" description="Helical" evidence="10">
    <location>
        <begin position="351"/>
        <end position="373"/>
    </location>
</feature>
<feature type="region of interest" description="Disordered" evidence="9">
    <location>
        <begin position="645"/>
        <end position="668"/>
    </location>
</feature>
<dbReference type="InterPro" id="IPR025995">
    <property type="entry name" value="Tudor-knot"/>
</dbReference>
<dbReference type="SUPFAM" id="SSF103511">
    <property type="entry name" value="Chlorophyll a-b binding protein"/>
    <property type="match status" value="1"/>
</dbReference>
<dbReference type="InterPro" id="IPR029052">
    <property type="entry name" value="Metallo-depent_PP-like"/>
</dbReference>
<dbReference type="Gene3D" id="3.40.630.30">
    <property type="match status" value="1"/>
</dbReference>
<dbReference type="SUPFAM" id="SSF56300">
    <property type="entry name" value="Metallo-dependent phosphatases"/>
    <property type="match status" value="1"/>
</dbReference>
<feature type="transmembrane region" description="Helical" evidence="10">
    <location>
        <begin position="1144"/>
        <end position="1162"/>
    </location>
</feature>
<dbReference type="Gene3D" id="1.10.3460.10">
    <property type="entry name" value="Chlorophyll a/b binding protein domain"/>
    <property type="match status" value="1"/>
</dbReference>
<protein>
    <recommendedName>
        <fullName evidence="3">histone acetyltransferase</fullName>
        <ecNumber evidence="3">2.3.1.48</ecNumber>
    </recommendedName>
</protein>
<keyword evidence="4" id="KW-0150">Chloroplast</keyword>
<dbReference type="InterPro" id="IPR002717">
    <property type="entry name" value="HAT_MYST-type"/>
</dbReference>
<evidence type="ECO:0000313" key="12">
    <source>
        <dbReference type="EMBL" id="RMZ54429.1"/>
    </source>
</evidence>
<gene>
    <name evidence="12" type="ORF">APUTEX25_002005</name>
</gene>
<dbReference type="Pfam" id="PF11717">
    <property type="entry name" value="Tudor-knot"/>
    <property type="match status" value="1"/>
</dbReference>
<evidence type="ECO:0000259" key="11">
    <source>
        <dbReference type="PROSITE" id="PS51726"/>
    </source>
</evidence>
<sequence length="1979" mass="217319">TAMRATMGTTLRSAVPTAGRGTRQVTRAAAEFYGPNRVKWLGPFSGDSTPDYLKGEYPGDYGWDTAGLSADPETFARYRELEVIHARWALLGALGIITPELLERNGAASFGEAVWFKAGSQIFQSGGLDYLGNPSLVHAQSIVATLISQVILMGLVEGYRVNGGPAGEGLDPLYPGEAFDPLGLADDPDALAELKVKELKNGRLAMFANFGFFVQAIVTGKGPLENLSDHLADPWTNNGFAAATKVGPGLHGARAEHCFDQYHWLRVSGLAARWHPRPPKMATHVTGFKHTQYAIYLVITFSAACVLIDSAQGVVERFNLNRRWYYLFGATCLFAYLYVRPQINLRLGSAAGAQISWSSLYILWLCSAVFYHLPSLDSLGIDLRADLSILLTTFLLSLAVLGAAAAAHAAALALAWVRPWLAHPSAASVVALHAANLALACSTYHNFCEAGAEAGGEAPPGTGPRATLLHLFRPTGVQRSPWRKAVCERWLAPVPVAAFPAFSSWVIYSEEAREGLPPGAPGLVLDREGGTISPIFSLWLTLVAMLGATCLSDYAAASAMHAAASLARRKALAAEQRRSRRVRRRSADLSYDLLGQQGRSAMPSRTSFDVLVRTMSSVGSLWSPRKLRAASSLLFRDDFGLELGWGEGGEGSPRTPAPPPPQRLPDDAPAPAFLPMFPWYSGTSADLLKTLFDLMVSVKVFLGRFDMRTMQVATASEWVAPDPTPQDGDGFTFEHLAEGRELWFDFCADTGDGGDPTYAVALPAEAAAAGAAAHAGPSFAPSKRTRTLPRGRVLLHGGDLAYPNPTEETYRTRLFSLYEAALPPPPTCTQGPPCGQQAGRWARAVDTAPALPAHLSPARGGPCVQALCHKATALRRYEGPSSFAIPGNHDWIDGLETFSRHILHRGWLGGWLLPQEKSYWALRLPAGWWVFGIDLALVDDIDTCQYKYVRLSVGFRGERGCPQGRGDQREGGLGGIQTPTHPRSGPYSHARYFARVAETRMAPTDQAILIMHCPRWLVDWFWGTDTANNLRHLVRGPLRGRARLAHLLVSGSGGAFLHPTHAFSYARFRPPRDAAAGPLFVCDRAGTSGEGFGRAGASSGLRGRSPDPSCPPGGEYRCAAAYPSAQQSESIGRRNLHMFRNMNTRFDVIGGALYYLLVVSVLPRCRHLAAVLEAPDWGTGLSLLLGAAADTVGDIFLESYVSLLALLCMAALALGFAATGGIGAKGDATAADRQRPEFKGRGLAVRARLGGFTTRFLFASLHCAAHVCCAVFLLLLLELGIETVIRHEQLGREGYHSLYKWYRQYEAAHFPDPADMRGAAERWTLGLYPGAIKWAMAAFDAPEAIAVSRDLLCAGRELNRLQALGYYGGVLAYYWLLATPTVALVFGAYLYICVNWFGVPDHKGFLRMHITPAGDLEIFSLGLDTVPRAWREDPAWRAPGGGGDAGVPGWRARHPSRWVPVEVRGGYTLRGTPPEAALKVVDYLHVPRQRPGTDARVFVQKQPGRGGMREHPQIGVLRGGTARPTKCDRRSPTEETDHPCREMTRARSSAEGRRSASASPAPPAIDGDQYLPRQGAGKGKRIMGGKVPTESLVTPVDMVDTPAEPSGRGSEVTLPLEVNTLVDCQYRDGKCYPARIIERRRLGDTNNYEYYVHYRKCEWRGTRQQKRKVDDEHSEEEGEGHEDFDPAQLREHEEFTKVKNIADIELGKYEMETWYFSPFPPEYRECKKMYFSEHDLCFFKHREHMLAHVKKCTMLHPPGTEIYRNGKISMFEVDGRKAKGYCQNLCYLAKLFLDHKTLYWDVDLFLFYIMCECDERGAHITGYFSKEKSSEEGFNLACILTLPPYQRRGYGKFLISFSYELSKIEGKVGTPERPLSDLGLVSYRGYWTRVLLTLLREREGSVSIKELSDLTAFKTDDIISTLQHLSLIQYQKGQHVICAAPHVIDAHLRKAGGAGLEVDPTKIIFTPYNAERDYNGARV</sequence>
<dbReference type="Pfam" id="PF01853">
    <property type="entry name" value="MOZ_SAS"/>
    <property type="match status" value="1"/>
</dbReference>
<feature type="transmembrane region" description="Helical" evidence="10">
    <location>
        <begin position="293"/>
        <end position="311"/>
    </location>
</feature>
<feature type="transmembrane region" description="Helical" evidence="10">
    <location>
        <begin position="393"/>
        <end position="417"/>
    </location>
</feature>
<feature type="region of interest" description="Disordered" evidence="9">
    <location>
        <begin position="1664"/>
        <end position="1689"/>
    </location>
</feature>
<evidence type="ECO:0000256" key="7">
    <source>
        <dbReference type="ARBA" id="ARBA00022990"/>
    </source>
</evidence>
<evidence type="ECO:0000256" key="3">
    <source>
        <dbReference type="ARBA" id="ARBA00013184"/>
    </source>
</evidence>
<feature type="region of interest" description="Disordered" evidence="9">
    <location>
        <begin position="1518"/>
        <end position="1585"/>
    </location>
</feature>
<evidence type="ECO:0000256" key="6">
    <source>
        <dbReference type="ARBA" id="ARBA00022679"/>
    </source>
</evidence>
<dbReference type="Gene3D" id="1.10.10.10">
    <property type="entry name" value="Winged helix-like DNA-binding domain superfamily/Winged helix DNA-binding domain"/>
    <property type="match status" value="1"/>
</dbReference>
<evidence type="ECO:0000256" key="4">
    <source>
        <dbReference type="ARBA" id="ARBA00022528"/>
    </source>
</evidence>
<feature type="active site" description="Proton donor/acceptor" evidence="8">
    <location>
        <position position="1872"/>
    </location>
</feature>
<keyword evidence="7" id="KW-0007">Acetylation</keyword>
<keyword evidence="5" id="KW-0934">Plastid</keyword>
<keyword evidence="10" id="KW-0812">Transmembrane</keyword>
<dbReference type="InterPro" id="IPR036388">
    <property type="entry name" value="WH-like_DNA-bd_sf"/>
</dbReference>
<comment type="caution">
    <text evidence="12">The sequence shown here is derived from an EMBL/GenBank/DDBJ whole genome shotgun (WGS) entry which is preliminary data.</text>
</comment>
<evidence type="ECO:0000256" key="2">
    <source>
        <dbReference type="ARBA" id="ARBA00010107"/>
    </source>
</evidence>
<dbReference type="Pfam" id="PF17772">
    <property type="entry name" value="zf-MYST"/>
    <property type="match status" value="1"/>
</dbReference>
<keyword evidence="10" id="KW-1133">Transmembrane helix</keyword>
<comment type="similarity">
    <text evidence="2">Belongs to the MYST (SAS/MOZ) family.</text>
</comment>
<dbReference type="InterPro" id="IPR016181">
    <property type="entry name" value="Acyl_CoA_acyltransferase"/>
</dbReference>
<evidence type="ECO:0000256" key="8">
    <source>
        <dbReference type="PIRSR" id="PIRSR602717-51"/>
    </source>
</evidence>
<evidence type="ECO:0000256" key="5">
    <source>
        <dbReference type="ARBA" id="ARBA00022640"/>
    </source>
</evidence>
<evidence type="ECO:0000256" key="10">
    <source>
        <dbReference type="SAM" id="Phobius"/>
    </source>
</evidence>
<evidence type="ECO:0000256" key="9">
    <source>
        <dbReference type="SAM" id="MobiDB-lite"/>
    </source>
</evidence>
<feature type="compositionally biased region" description="Basic and acidic residues" evidence="9">
    <location>
        <begin position="1525"/>
        <end position="1554"/>
    </location>
</feature>
<dbReference type="Proteomes" id="UP000279271">
    <property type="component" value="Unassembled WGS sequence"/>
</dbReference>
<keyword evidence="6" id="KW-0808">Transferase</keyword>
<feature type="transmembrane region" description="Helical" evidence="10">
    <location>
        <begin position="1256"/>
        <end position="1277"/>
    </location>
</feature>
<dbReference type="SUPFAM" id="SSF54160">
    <property type="entry name" value="Chromo domain-like"/>
    <property type="match status" value="1"/>
</dbReference>
<dbReference type="InterPro" id="IPR022796">
    <property type="entry name" value="Chloroa_b-bind"/>
</dbReference>
<proteinExistence type="inferred from homology"/>
<dbReference type="EMBL" id="QOKY01000179">
    <property type="protein sequence ID" value="RMZ54429.1"/>
    <property type="molecule type" value="Genomic_DNA"/>
</dbReference>